<sequence length="103" mass="11712">MKFIARLRDTKGTQACDYILGDFIVNNVRKTLYHCISSFSGNLDEENSLLHLIKVEYANLAEAFHLSSEAVDDLPRVASKLLNLYRTGRLGHYSLDSVPSKHW</sequence>
<dbReference type="EMBL" id="CAMAPE010000046">
    <property type="protein sequence ID" value="CAH9104651.1"/>
    <property type="molecule type" value="Genomic_DNA"/>
</dbReference>
<comment type="caution">
    <text evidence="1">The sequence shown here is derived from an EMBL/GenBank/DDBJ whole genome shotgun (WGS) entry which is preliminary data.</text>
</comment>
<dbReference type="OrthoDB" id="1300751at2759"/>
<gene>
    <name evidence="1" type="ORF">CEURO_LOCUS16637</name>
</gene>
<dbReference type="AlphaFoldDB" id="A0A9P0ZN19"/>
<evidence type="ECO:0000313" key="1">
    <source>
        <dbReference type="EMBL" id="CAH9104651.1"/>
    </source>
</evidence>
<dbReference type="Proteomes" id="UP001152484">
    <property type="component" value="Unassembled WGS sequence"/>
</dbReference>
<evidence type="ECO:0000313" key="2">
    <source>
        <dbReference type="Proteomes" id="UP001152484"/>
    </source>
</evidence>
<protein>
    <submittedName>
        <fullName evidence="1">Uncharacterized protein</fullName>
    </submittedName>
</protein>
<accession>A0A9P0ZN19</accession>
<reference evidence="1" key="1">
    <citation type="submission" date="2022-07" db="EMBL/GenBank/DDBJ databases">
        <authorList>
            <person name="Macas J."/>
            <person name="Novak P."/>
            <person name="Neumann P."/>
        </authorList>
    </citation>
    <scope>NUCLEOTIDE SEQUENCE</scope>
</reference>
<proteinExistence type="predicted"/>
<name>A0A9P0ZN19_CUSEU</name>
<keyword evidence="2" id="KW-1185">Reference proteome</keyword>
<organism evidence="1 2">
    <name type="scientific">Cuscuta europaea</name>
    <name type="common">European dodder</name>
    <dbReference type="NCBI Taxonomy" id="41803"/>
    <lineage>
        <taxon>Eukaryota</taxon>
        <taxon>Viridiplantae</taxon>
        <taxon>Streptophyta</taxon>
        <taxon>Embryophyta</taxon>
        <taxon>Tracheophyta</taxon>
        <taxon>Spermatophyta</taxon>
        <taxon>Magnoliopsida</taxon>
        <taxon>eudicotyledons</taxon>
        <taxon>Gunneridae</taxon>
        <taxon>Pentapetalae</taxon>
        <taxon>asterids</taxon>
        <taxon>lamiids</taxon>
        <taxon>Solanales</taxon>
        <taxon>Convolvulaceae</taxon>
        <taxon>Cuscuteae</taxon>
        <taxon>Cuscuta</taxon>
        <taxon>Cuscuta subgen. Cuscuta</taxon>
    </lineage>
</organism>